<dbReference type="Gene3D" id="1.10.150.20">
    <property type="entry name" value="5' to 3' exonuclease, C-terminal subdomain"/>
    <property type="match status" value="1"/>
</dbReference>
<dbReference type="InParanoid" id="A0A6P7GY93"/>
<dbReference type="GO" id="GO:0009411">
    <property type="term" value="P:response to UV"/>
    <property type="evidence" value="ECO:0007669"/>
    <property type="project" value="UniProtKB-ARBA"/>
</dbReference>
<evidence type="ECO:0000256" key="6">
    <source>
        <dbReference type="ARBA" id="ARBA00022679"/>
    </source>
</evidence>
<feature type="region of interest" description="Disordered" evidence="18">
    <location>
        <begin position="430"/>
        <end position="455"/>
    </location>
</feature>
<keyword evidence="12" id="KW-0460">Magnesium</keyword>
<evidence type="ECO:0000259" key="20">
    <source>
        <dbReference type="PROSITE" id="PS51907"/>
    </source>
</evidence>
<protein>
    <recommendedName>
        <fullName evidence="16">DNA polymerase eta</fullName>
        <ecNumber evidence="5">2.7.7.7</ecNumber>
    </recommendedName>
</protein>
<dbReference type="GO" id="GO:0003684">
    <property type="term" value="F:damaged DNA binding"/>
    <property type="evidence" value="ECO:0007669"/>
    <property type="project" value="InterPro"/>
</dbReference>
<dbReference type="InterPro" id="IPR001126">
    <property type="entry name" value="UmuC"/>
</dbReference>
<dbReference type="SUPFAM" id="SSF100879">
    <property type="entry name" value="Lesion bypass DNA polymerase (Y-family), little finger domain"/>
    <property type="match status" value="1"/>
</dbReference>
<dbReference type="Pfam" id="PF18439">
    <property type="entry name" value="zf_UBZ"/>
    <property type="match status" value="1"/>
</dbReference>
<organism evidence="21">
    <name type="scientific">Diabrotica virgifera virgifera</name>
    <name type="common">western corn rootworm</name>
    <dbReference type="NCBI Taxonomy" id="50390"/>
    <lineage>
        <taxon>Eukaryota</taxon>
        <taxon>Metazoa</taxon>
        <taxon>Ecdysozoa</taxon>
        <taxon>Arthropoda</taxon>
        <taxon>Hexapoda</taxon>
        <taxon>Insecta</taxon>
        <taxon>Pterygota</taxon>
        <taxon>Neoptera</taxon>
        <taxon>Endopterygota</taxon>
        <taxon>Coleoptera</taxon>
        <taxon>Polyphaga</taxon>
        <taxon>Cucujiformia</taxon>
        <taxon>Chrysomeloidea</taxon>
        <taxon>Chrysomelidae</taxon>
        <taxon>Galerucinae</taxon>
        <taxon>Diabroticina</taxon>
        <taxon>Diabroticites</taxon>
        <taxon>Diabrotica</taxon>
    </lineage>
</organism>
<evidence type="ECO:0000256" key="3">
    <source>
        <dbReference type="ARBA" id="ARBA00004123"/>
    </source>
</evidence>
<dbReference type="Gene3D" id="3.40.1170.60">
    <property type="match status" value="1"/>
</dbReference>
<dbReference type="FunCoup" id="A0A6P7GY93">
    <property type="interactions" value="1531"/>
</dbReference>
<dbReference type="GO" id="GO:0003887">
    <property type="term" value="F:DNA-directed DNA polymerase activity"/>
    <property type="evidence" value="ECO:0007669"/>
    <property type="project" value="UniProtKB-EC"/>
</dbReference>
<dbReference type="InterPro" id="IPR041298">
    <property type="entry name" value="UBZ3"/>
</dbReference>
<keyword evidence="6" id="KW-0808">Transferase</keyword>
<evidence type="ECO:0000256" key="18">
    <source>
        <dbReference type="SAM" id="MobiDB-lite"/>
    </source>
</evidence>
<evidence type="ECO:0000256" key="17">
    <source>
        <dbReference type="ARBA" id="ARBA00049244"/>
    </source>
</evidence>
<evidence type="ECO:0000256" key="13">
    <source>
        <dbReference type="ARBA" id="ARBA00022843"/>
    </source>
</evidence>
<dbReference type="KEGG" id="dvv:114344460"/>
<keyword evidence="10" id="KW-0863">Zinc-finger</keyword>
<keyword evidence="14" id="KW-0234">DNA repair</keyword>
<dbReference type="Pfam" id="PF21704">
    <property type="entry name" value="POLH-Rev1_HhH"/>
    <property type="match status" value="1"/>
</dbReference>
<dbReference type="Gene3D" id="3.30.1490.100">
    <property type="entry name" value="DNA polymerase, Y-family, little finger domain"/>
    <property type="match status" value="1"/>
</dbReference>
<dbReference type="PROSITE" id="PS50173">
    <property type="entry name" value="UMUC"/>
    <property type="match status" value="1"/>
</dbReference>
<evidence type="ECO:0000256" key="8">
    <source>
        <dbReference type="ARBA" id="ARBA00022723"/>
    </source>
</evidence>
<dbReference type="AlphaFoldDB" id="A0A6P7GY93"/>
<dbReference type="SUPFAM" id="SSF56672">
    <property type="entry name" value="DNA/RNA polymerases"/>
    <property type="match status" value="1"/>
</dbReference>
<dbReference type="InterPro" id="IPR036775">
    <property type="entry name" value="DNA_pol_Y-fam_lit_finger_sf"/>
</dbReference>
<name>A0A6P7GY93_DIAVI</name>
<keyword evidence="8" id="KW-0479">Metal-binding</keyword>
<comment type="subcellular location">
    <subcellularLocation>
        <location evidence="3">Nucleus</location>
    </subcellularLocation>
</comment>
<evidence type="ECO:0000256" key="9">
    <source>
        <dbReference type="ARBA" id="ARBA00022763"/>
    </source>
</evidence>
<evidence type="ECO:0000256" key="2">
    <source>
        <dbReference type="ARBA" id="ARBA00001946"/>
    </source>
</evidence>
<dbReference type="GO" id="GO:0042276">
    <property type="term" value="P:error-prone translesion synthesis"/>
    <property type="evidence" value="ECO:0007669"/>
    <property type="project" value="TreeGrafter"/>
</dbReference>
<dbReference type="RefSeq" id="XP_028151092.1">
    <property type="nucleotide sequence ID" value="XM_028295291.1"/>
</dbReference>
<dbReference type="OrthoDB" id="5723at2759"/>
<dbReference type="FunFam" id="3.30.1490.100:FF:000007">
    <property type="entry name" value="DNA polymerase eta"/>
    <property type="match status" value="1"/>
</dbReference>
<feature type="compositionally biased region" description="Polar residues" evidence="18">
    <location>
        <begin position="439"/>
        <end position="449"/>
    </location>
</feature>
<evidence type="ECO:0000256" key="16">
    <source>
        <dbReference type="ARBA" id="ARBA00044975"/>
    </source>
</evidence>
<dbReference type="GO" id="GO:0005634">
    <property type="term" value="C:nucleus"/>
    <property type="evidence" value="ECO:0007669"/>
    <property type="project" value="UniProtKB-SubCell"/>
</dbReference>
<keyword evidence="9" id="KW-0227">DNA damage</keyword>
<dbReference type="InterPro" id="IPR043128">
    <property type="entry name" value="Rev_trsase/Diguanyl_cyclase"/>
</dbReference>
<comment type="cofactor">
    <cofactor evidence="2">
        <name>Mg(2+)</name>
        <dbReference type="ChEBI" id="CHEBI:18420"/>
    </cofactor>
</comment>
<keyword evidence="13" id="KW-0832">Ubl conjugation</keyword>
<dbReference type="PIRSF" id="PIRSF036603">
    <property type="entry name" value="DPol_eta"/>
    <property type="match status" value="1"/>
</dbReference>
<dbReference type="Pfam" id="PF00817">
    <property type="entry name" value="IMS"/>
    <property type="match status" value="1"/>
</dbReference>
<evidence type="ECO:0000256" key="10">
    <source>
        <dbReference type="ARBA" id="ARBA00022771"/>
    </source>
</evidence>
<comment type="cofactor">
    <cofactor evidence="1">
        <name>Mn(2+)</name>
        <dbReference type="ChEBI" id="CHEBI:29035"/>
    </cofactor>
</comment>
<evidence type="ECO:0000256" key="15">
    <source>
        <dbReference type="ARBA" id="ARBA00023242"/>
    </source>
</evidence>
<evidence type="ECO:0000256" key="11">
    <source>
        <dbReference type="ARBA" id="ARBA00022833"/>
    </source>
</evidence>
<accession>A0A6P7GY93</accession>
<dbReference type="GO" id="GO:0006281">
    <property type="term" value="P:DNA repair"/>
    <property type="evidence" value="ECO:0007669"/>
    <property type="project" value="UniProtKB-KW"/>
</dbReference>
<dbReference type="Pfam" id="PF11799">
    <property type="entry name" value="IMS_C"/>
    <property type="match status" value="1"/>
</dbReference>
<feature type="domain" description="UmuC" evidence="19">
    <location>
        <begin position="8"/>
        <end position="240"/>
    </location>
</feature>
<dbReference type="GO" id="GO:0035861">
    <property type="term" value="C:site of double-strand break"/>
    <property type="evidence" value="ECO:0007669"/>
    <property type="project" value="TreeGrafter"/>
</dbReference>
<dbReference type="Gene3D" id="3.30.70.270">
    <property type="match status" value="1"/>
</dbReference>
<reference evidence="21" key="1">
    <citation type="submission" date="2025-08" db="UniProtKB">
        <authorList>
            <consortium name="RefSeq"/>
        </authorList>
    </citation>
    <scope>IDENTIFICATION</scope>
    <source>
        <tissue evidence="21">Whole insect</tissue>
    </source>
</reference>
<dbReference type="EC" id="2.7.7.7" evidence="5"/>
<evidence type="ECO:0000313" key="21">
    <source>
        <dbReference type="RefSeq" id="XP_028151092.1"/>
    </source>
</evidence>
<evidence type="ECO:0000256" key="14">
    <source>
        <dbReference type="ARBA" id="ARBA00023204"/>
    </source>
</evidence>
<dbReference type="GO" id="GO:0005657">
    <property type="term" value="C:replication fork"/>
    <property type="evidence" value="ECO:0007669"/>
    <property type="project" value="TreeGrafter"/>
</dbReference>
<dbReference type="InterPro" id="IPR052230">
    <property type="entry name" value="DNA_polymerase_eta"/>
</dbReference>
<keyword evidence="15" id="KW-0539">Nucleus</keyword>
<evidence type="ECO:0000256" key="12">
    <source>
        <dbReference type="ARBA" id="ARBA00022842"/>
    </source>
</evidence>
<dbReference type="InterPro" id="IPR017961">
    <property type="entry name" value="DNA_pol_Y-fam_little_finger"/>
</dbReference>
<dbReference type="FunFam" id="1.10.150.20:FF:000014">
    <property type="entry name" value="Polymerase (DNA directed), eta"/>
    <property type="match status" value="1"/>
</dbReference>
<dbReference type="PANTHER" id="PTHR45873:SF1">
    <property type="entry name" value="DNA POLYMERASE ETA"/>
    <property type="match status" value="1"/>
</dbReference>
<dbReference type="GO" id="GO:0008270">
    <property type="term" value="F:zinc ion binding"/>
    <property type="evidence" value="ECO:0007669"/>
    <property type="project" value="UniProtKB-KW"/>
</dbReference>
<dbReference type="InterPro" id="IPR043502">
    <property type="entry name" value="DNA/RNA_pol_sf"/>
</dbReference>
<keyword evidence="7" id="KW-0548">Nucleotidyltransferase</keyword>
<evidence type="ECO:0000256" key="7">
    <source>
        <dbReference type="ARBA" id="ARBA00022695"/>
    </source>
</evidence>
<evidence type="ECO:0000259" key="19">
    <source>
        <dbReference type="PROSITE" id="PS50173"/>
    </source>
</evidence>
<dbReference type="FunFam" id="3.40.1170.60:FF:000003">
    <property type="entry name" value="DNA polymerase eta"/>
    <property type="match status" value="1"/>
</dbReference>
<sequence length="693" mass="77998">MSHLSRVVILLDMDCFYCQVEEKLNPALEGKPIAVVQYNQWRGGGIIAVNYPARDRGVTRHMRGQEAQKKCPEIILAKVPQVRGKADISKYRDAGKRVADVLQTFEALLERASVDEAYLDVTESVLKKIQNGIDDLTIDKLKNTFVVGCDTKDFLHNLQNSTEFSESNLKLCLGGVIAEEIRAEVLKQTGYKCSAGIAHNKILAKLACGLHKPNKQTILPHDAVPDYFKTVPINKLTGLGGKFGDEVINELGISKMAELASFSEKQLVDKFGMKSGSWLYSLARGIDMEPVVSKLISKSIGCCKRFPGRTSLVTHSAIQHWTNELATEISERLEKDQEENNRKAKQMIVSFAQEVNKRDVSSSRTHPLKSYEQSRIAQDSLEVIKKHCQRPDGSYNVTFLGVSVSNFQDMKKSGLDITSFFKKSTNTSIAPAKMEEKSPNNQTNENSSEIPLPETDVDSITDFNEDVENVSIYSASTEDLEEDPKSYIYFEDIYPEFVSSQPLANYCEQNNVPTEVSEVVDQTKELEESRMKSSKSFFSKYFESPSKEETVDREKLNISNESMDYCCDSVSRKNQNIIEESIEILKQSTATQPNTISVEYQQNQSLKRKSSELTISEYFGKSEEPDENYCIECKKNIPLKDFLDHGDYHVAKRLQAELNKPSSTNNTPAKNSIIKVKGKKPANGNITNFFKRL</sequence>
<evidence type="ECO:0000256" key="4">
    <source>
        <dbReference type="ARBA" id="ARBA00010945"/>
    </source>
</evidence>
<gene>
    <name evidence="21" type="primary">LOC114344460</name>
</gene>
<comment type="catalytic activity">
    <reaction evidence="17">
        <text>DNA(n) + a 2'-deoxyribonucleoside 5'-triphosphate = DNA(n+1) + diphosphate</text>
        <dbReference type="Rhea" id="RHEA:22508"/>
        <dbReference type="Rhea" id="RHEA-COMP:17339"/>
        <dbReference type="Rhea" id="RHEA-COMP:17340"/>
        <dbReference type="ChEBI" id="CHEBI:33019"/>
        <dbReference type="ChEBI" id="CHEBI:61560"/>
        <dbReference type="ChEBI" id="CHEBI:173112"/>
        <dbReference type="EC" id="2.7.7.7"/>
    </reaction>
</comment>
<evidence type="ECO:0000256" key="1">
    <source>
        <dbReference type="ARBA" id="ARBA00001936"/>
    </source>
</evidence>
<dbReference type="PROSITE" id="PS51907">
    <property type="entry name" value="ZF_UBZ3"/>
    <property type="match status" value="1"/>
</dbReference>
<evidence type="ECO:0000256" key="5">
    <source>
        <dbReference type="ARBA" id="ARBA00012417"/>
    </source>
</evidence>
<dbReference type="PANTHER" id="PTHR45873">
    <property type="entry name" value="DNA POLYMERASE ETA"/>
    <property type="match status" value="1"/>
</dbReference>
<keyword evidence="11" id="KW-0862">Zinc</keyword>
<feature type="domain" description="UBZ3-type" evidence="20">
    <location>
        <begin position="623"/>
        <end position="657"/>
    </location>
</feature>
<comment type="similarity">
    <text evidence="4">Belongs to the DNA polymerase type-Y family.</text>
</comment>
<proteinExistence type="inferred from homology"/>